<dbReference type="GO" id="GO:0015074">
    <property type="term" value="P:DNA integration"/>
    <property type="evidence" value="ECO:0007669"/>
    <property type="project" value="InterPro"/>
</dbReference>
<dbReference type="GO" id="GO:0003677">
    <property type="term" value="F:DNA binding"/>
    <property type="evidence" value="ECO:0007669"/>
    <property type="project" value="InterPro"/>
</dbReference>
<accession>A0A5V1AFW4</accession>
<evidence type="ECO:0000256" key="1">
    <source>
        <dbReference type="ARBA" id="ARBA00023172"/>
    </source>
</evidence>
<evidence type="ECO:0000313" key="2">
    <source>
        <dbReference type="EMBL" id="EBS9878425.1"/>
    </source>
</evidence>
<dbReference type="EMBL" id="AAGXGX010000029">
    <property type="protein sequence ID" value="EBS9878425.1"/>
    <property type="molecule type" value="Genomic_DNA"/>
</dbReference>
<protein>
    <submittedName>
        <fullName evidence="2">Integrase</fullName>
    </submittedName>
</protein>
<comment type="caution">
    <text evidence="2">The sequence shown here is derived from an EMBL/GenBank/DDBJ whole genome shotgun (WGS) entry which is preliminary data.</text>
</comment>
<dbReference type="Gene3D" id="1.10.443.10">
    <property type="entry name" value="Intergrase catalytic core"/>
    <property type="match status" value="1"/>
</dbReference>
<dbReference type="SUPFAM" id="SSF56349">
    <property type="entry name" value="DNA breaking-rejoining enzymes"/>
    <property type="match status" value="1"/>
</dbReference>
<keyword evidence="1" id="KW-0233">DNA recombination</keyword>
<dbReference type="GO" id="GO:0006310">
    <property type="term" value="P:DNA recombination"/>
    <property type="evidence" value="ECO:0007669"/>
    <property type="project" value="UniProtKB-KW"/>
</dbReference>
<dbReference type="AlphaFoldDB" id="A0A5V1AFW4"/>
<sequence length="569" mass="64907">MGRRKNYSLDAAPKRARVGSLSVSPRWRVMVEDAIYDLSQWRYHSVSGQFADRDDLLMSFCTALESLARFLSPSTVRALCRGGLPRWFHYLDARVDSGQSAVRSLADIHGDTLEAYAAWLLHCPARTASGRHSYSGARTVYSQCKSILLECINLGMFSRDCLPDNPFPDSNRAQVPHRPYTRNEMRRLLAALATDLAQIRQGEFWGAQSERLLVYILLIAAKTGRNPTPLFELRRDALQPHPLKPDTHALLMTYKRRGNNIAVQSLRCTREIESAVSIRTDIATLFQEVYLFTAHLVNLAPQGMRHCLWLFERDNRGKYGGGIACLNTSNTHYAIGQFVAKHDLRGDDIDPASGEEKPFHLTFMRLRKTFASRLWYLTGGDVVRTASALGNQPPVTDTHYLAVTPEMVRRHRFVGRCLEASLRGKENDPATVSRLAEDMQISVEDVKRCLGGQYNTGVGRCSSPFYGKFAPQTGEAVCTDFLHCFRCPNQVVMESDLYRLFSFYWLLIKVRSRLERRRWHQVYGWVIREIDQVIAPRFPVHRVQQAREAAHRQPHPLWQDLARFGGHNE</sequence>
<proteinExistence type="predicted"/>
<reference evidence="2" key="1">
    <citation type="submission" date="2018-07" db="EMBL/GenBank/DDBJ databases">
        <authorList>
            <consortium name="GenomeTrakr network: Whole genome sequencing for foodborne pathogen traceback"/>
        </authorList>
    </citation>
    <scope>NUCLEOTIDE SEQUENCE</scope>
    <source>
        <strain evidence="2">CFSAN065048</strain>
    </source>
</reference>
<gene>
    <name evidence="2" type="ORF">CEJ02_22655</name>
</gene>
<name>A0A5V1AFW4_SALER</name>
<dbReference type="InterPro" id="IPR013762">
    <property type="entry name" value="Integrase-like_cat_sf"/>
</dbReference>
<dbReference type="RefSeq" id="WP_000533558.1">
    <property type="nucleotide sequence ID" value="NZ_MYMK01000109.1"/>
</dbReference>
<dbReference type="InterPro" id="IPR011010">
    <property type="entry name" value="DNA_brk_join_enz"/>
</dbReference>
<organism evidence="2">
    <name type="scientific">Salmonella enterica</name>
    <name type="common">Salmonella choleraesuis</name>
    <dbReference type="NCBI Taxonomy" id="28901"/>
    <lineage>
        <taxon>Bacteria</taxon>
        <taxon>Pseudomonadati</taxon>
        <taxon>Pseudomonadota</taxon>
        <taxon>Gammaproteobacteria</taxon>
        <taxon>Enterobacterales</taxon>
        <taxon>Enterobacteriaceae</taxon>
        <taxon>Salmonella</taxon>
    </lineage>
</organism>